<comment type="caution">
    <text evidence="4">The sequence shown here is derived from an EMBL/GenBank/DDBJ whole genome shotgun (WGS) entry which is preliminary data.</text>
</comment>
<evidence type="ECO:0000256" key="1">
    <source>
        <dbReference type="ARBA" id="ARBA00023002"/>
    </source>
</evidence>
<dbReference type="Gene3D" id="3.20.20.100">
    <property type="entry name" value="NADP-dependent oxidoreductase domain"/>
    <property type="match status" value="1"/>
</dbReference>
<dbReference type="Proteomes" id="UP001597183">
    <property type="component" value="Unassembled WGS sequence"/>
</dbReference>
<gene>
    <name evidence="4" type="ORF">ACFQ5G_15435</name>
</gene>
<dbReference type="SUPFAM" id="SSF51430">
    <property type="entry name" value="NAD(P)-linked oxidoreductase"/>
    <property type="match status" value="1"/>
</dbReference>
<evidence type="ECO:0000256" key="2">
    <source>
        <dbReference type="SAM" id="MobiDB-lite"/>
    </source>
</evidence>
<dbReference type="CDD" id="cd19088">
    <property type="entry name" value="AKR_AKR13B1"/>
    <property type="match status" value="1"/>
</dbReference>
<evidence type="ECO:0000259" key="3">
    <source>
        <dbReference type="Pfam" id="PF00248"/>
    </source>
</evidence>
<organism evidence="4 5">
    <name type="scientific">Actinoplanes sichuanensis</name>
    <dbReference type="NCBI Taxonomy" id="512349"/>
    <lineage>
        <taxon>Bacteria</taxon>
        <taxon>Bacillati</taxon>
        <taxon>Actinomycetota</taxon>
        <taxon>Actinomycetes</taxon>
        <taxon>Micromonosporales</taxon>
        <taxon>Micromonosporaceae</taxon>
        <taxon>Actinoplanes</taxon>
    </lineage>
</organism>
<sequence>MTVERIDASVAGQWRLGDRVVNRMGFGSMRLTVRDDRELAVRVLRRAVELGVDHIDTAAFYFSPGGILDGEAGAVRYAAELIRDGLRPYPQGLFIATKVGPDRLPDGSWGEAVTAERLRHQVEENLRRLGVDTLDLVNLRIVRPAGPEEIAERFGILAEMRAEGLIRNLGLSNVHWEHVDVARRIAPVVCVQNAFAVDLLRHFDLLRKCGAEGIAFVPFFTIAGATRESGPPPRAAIEASTAHKPSTAGDPSMPRKAEAPRKTEMAREAETRRKTEAAGKTEAARAAEAGREAETGWEAGPEWRIAAARGVTGHQVRLAWTLQQGDHVLAIPGTGDVAHLEANVAAGALRLTAEEMAEMDQRR</sequence>
<evidence type="ECO:0000313" key="4">
    <source>
        <dbReference type="EMBL" id="MFD1366745.1"/>
    </source>
</evidence>
<feature type="domain" description="NADP-dependent oxidoreductase" evidence="3">
    <location>
        <begin position="23"/>
        <end position="361"/>
    </location>
</feature>
<accession>A0ABW4A7L7</accession>
<dbReference type="PANTHER" id="PTHR43625:SF40">
    <property type="entry name" value="ALDO-KETO REDUCTASE YAKC [NADP(+)]"/>
    <property type="match status" value="1"/>
</dbReference>
<dbReference type="RefSeq" id="WP_317788044.1">
    <property type="nucleotide sequence ID" value="NZ_AP028461.1"/>
</dbReference>
<feature type="region of interest" description="Disordered" evidence="2">
    <location>
        <begin position="228"/>
        <end position="295"/>
    </location>
</feature>
<dbReference type="InterPro" id="IPR050791">
    <property type="entry name" value="Aldo-Keto_reductase"/>
</dbReference>
<dbReference type="Pfam" id="PF00248">
    <property type="entry name" value="Aldo_ket_red"/>
    <property type="match status" value="1"/>
</dbReference>
<keyword evidence="5" id="KW-1185">Reference proteome</keyword>
<protein>
    <submittedName>
        <fullName evidence="4">Aldo/keto reductase</fullName>
    </submittedName>
</protein>
<keyword evidence="1" id="KW-0560">Oxidoreductase</keyword>
<dbReference type="InterPro" id="IPR036812">
    <property type="entry name" value="NAD(P)_OxRdtase_dom_sf"/>
</dbReference>
<name>A0ABW4A7L7_9ACTN</name>
<feature type="compositionally biased region" description="Basic and acidic residues" evidence="2">
    <location>
        <begin position="253"/>
        <end position="294"/>
    </location>
</feature>
<dbReference type="InterPro" id="IPR023210">
    <property type="entry name" value="NADP_OxRdtase_dom"/>
</dbReference>
<dbReference type="EMBL" id="JBHTMK010000019">
    <property type="protein sequence ID" value="MFD1366745.1"/>
    <property type="molecule type" value="Genomic_DNA"/>
</dbReference>
<dbReference type="PANTHER" id="PTHR43625">
    <property type="entry name" value="AFLATOXIN B1 ALDEHYDE REDUCTASE"/>
    <property type="match status" value="1"/>
</dbReference>
<reference evidence="5" key="1">
    <citation type="journal article" date="2019" name="Int. J. Syst. Evol. Microbiol.">
        <title>The Global Catalogue of Microorganisms (GCM) 10K type strain sequencing project: providing services to taxonomists for standard genome sequencing and annotation.</title>
        <authorList>
            <consortium name="The Broad Institute Genomics Platform"/>
            <consortium name="The Broad Institute Genome Sequencing Center for Infectious Disease"/>
            <person name="Wu L."/>
            <person name="Ma J."/>
        </authorList>
    </citation>
    <scope>NUCLEOTIDE SEQUENCE [LARGE SCALE GENOMIC DNA]</scope>
    <source>
        <strain evidence="5">CCM 7526</strain>
    </source>
</reference>
<proteinExistence type="predicted"/>
<evidence type="ECO:0000313" key="5">
    <source>
        <dbReference type="Proteomes" id="UP001597183"/>
    </source>
</evidence>